<sequence length="30" mass="3766">MEMKKYAYTSILGWSFSRYETFSNCKRKYF</sequence>
<evidence type="ECO:0000313" key="1">
    <source>
        <dbReference type="EMBL" id="SVE31097.1"/>
    </source>
</evidence>
<name>A0A383CFF8_9ZZZZ</name>
<reference evidence="1" key="1">
    <citation type="submission" date="2018-05" db="EMBL/GenBank/DDBJ databases">
        <authorList>
            <person name="Lanie J.A."/>
            <person name="Ng W.-L."/>
            <person name="Kazmierczak K.M."/>
            <person name="Andrzejewski T.M."/>
            <person name="Davidsen T.M."/>
            <person name="Wayne K.J."/>
            <person name="Tettelin H."/>
            <person name="Glass J.I."/>
            <person name="Rusch D."/>
            <person name="Podicherti R."/>
            <person name="Tsui H.-C.T."/>
            <person name="Winkler M.E."/>
        </authorList>
    </citation>
    <scope>NUCLEOTIDE SEQUENCE</scope>
</reference>
<dbReference type="EMBL" id="UINC01208523">
    <property type="protein sequence ID" value="SVE31097.1"/>
    <property type="molecule type" value="Genomic_DNA"/>
</dbReference>
<protein>
    <recommendedName>
        <fullName evidence="2">PD-(D/E)XK endonuclease-like domain-containing protein</fullName>
    </recommendedName>
</protein>
<feature type="non-terminal residue" evidence="1">
    <location>
        <position position="30"/>
    </location>
</feature>
<gene>
    <name evidence="1" type="ORF">METZ01_LOCUS483951</name>
</gene>
<accession>A0A383CFF8</accession>
<dbReference type="AlphaFoldDB" id="A0A383CFF8"/>
<evidence type="ECO:0008006" key="2">
    <source>
        <dbReference type="Google" id="ProtNLM"/>
    </source>
</evidence>
<proteinExistence type="predicted"/>
<organism evidence="1">
    <name type="scientific">marine metagenome</name>
    <dbReference type="NCBI Taxonomy" id="408172"/>
    <lineage>
        <taxon>unclassified sequences</taxon>
        <taxon>metagenomes</taxon>
        <taxon>ecological metagenomes</taxon>
    </lineage>
</organism>